<dbReference type="RefSeq" id="WP_306085666.1">
    <property type="nucleotide sequence ID" value="NZ_CP120992.1"/>
</dbReference>
<evidence type="ECO:0000259" key="1">
    <source>
        <dbReference type="Pfam" id="PF01526"/>
    </source>
</evidence>
<dbReference type="Proteomes" id="UP001229952">
    <property type="component" value="Chromosome"/>
</dbReference>
<dbReference type="EMBL" id="CP120992">
    <property type="protein sequence ID" value="WLQ39003.1"/>
    <property type="molecule type" value="Genomic_DNA"/>
</dbReference>
<name>A0ABY9HWQ5_9ACTN</name>
<feature type="domain" description="Tn3 transposase DDE" evidence="1">
    <location>
        <begin position="16"/>
        <end position="114"/>
    </location>
</feature>
<dbReference type="Pfam" id="PF01526">
    <property type="entry name" value="DDE_Tnp_Tn3"/>
    <property type="match status" value="1"/>
</dbReference>
<dbReference type="InterPro" id="IPR002513">
    <property type="entry name" value="Tn3_Tnp_DDE_dom"/>
</dbReference>
<proteinExistence type="predicted"/>
<keyword evidence="3" id="KW-1185">Reference proteome</keyword>
<reference evidence="2 3" key="1">
    <citation type="submission" date="2023-03" db="EMBL/GenBank/DDBJ databases">
        <title>Isolation and description of six Streptomyces strains from soil environments, able to metabolize different microbial glucans.</title>
        <authorList>
            <person name="Widen T."/>
            <person name="Larsbrink J."/>
        </authorList>
    </citation>
    <scope>NUCLEOTIDE SEQUENCE [LARGE SCALE GENOMIC DNA]</scope>
    <source>
        <strain evidence="2 3">Mut2</strain>
    </source>
</reference>
<protein>
    <submittedName>
        <fullName evidence="2">Tn3 family transposase</fullName>
    </submittedName>
</protein>
<organism evidence="2 3">
    <name type="scientific">Streptomyces laculatispora</name>
    <dbReference type="NCBI Taxonomy" id="887464"/>
    <lineage>
        <taxon>Bacteria</taxon>
        <taxon>Bacillati</taxon>
        <taxon>Actinomycetota</taxon>
        <taxon>Actinomycetes</taxon>
        <taxon>Kitasatosporales</taxon>
        <taxon>Streptomycetaceae</taxon>
        <taxon>Streptomyces</taxon>
    </lineage>
</organism>
<sequence>MSCTPAGCRRPARANRPTKQAEYVHIDTLFSEGGRSVIGLEVIESQLPYPMRVAISVRESAVSSALRLRRLRAGSRKNATYIAFREVGRDPNCSARRHLSDAPVRRRVTAATNKAWL</sequence>
<accession>A0ABY9HWQ5</accession>
<evidence type="ECO:0000313" key="2">
    <source>
        <dbReference type="EMBL" id="WLQ39003.1"/>
    </source>
</evidence>
<evidence type="ECO:0000313" key="3">
    <source>
        <dbReference type="Proteomes" id="UP001229952"/>
    </source>
</evidence>
<gene>
    <name evidence="2" type="ORF">P8A22_02545</name>
</gene>